<dbReference type="CDD" id="cd04301">
    <property type="entry name" value="NAT_SF"/>
    <property type="match status" value="1"/>
</dbReference>
<comment type="caution">
    <text evidence="4">The sequence shown here is derived from an EMBL/GenBank/DDBJ whole genome shotgun (WGS) entry which is preliminary data.</text>
</comment>
<reference evidence="4 5" key="1">
    <citation type="journal article" date="2021" name="Sci. Rep.">
        <title>The distribution of antibiotic resistance genes in chicken gut microbiota commensals.</title>
        <authorList>
            <person name="Juricova H."/>
            <person name="Matiasovicova J."/>
            <person name="Kubasova T."/>
            <person name="Cejkova D."/>
            <person name="Rychlik I."/>
        </authorList>
    </citation>
    <scope>NUCLEOTIDE SEQUENCE [LARGE SCALE GENOMIC DNA]</scope>
    <source>
        <strain evidence="4 5">An411</strain>
    </source>
</reference>
<gene>
    <name evidence="4" type="ORF">H9X91_03485</name>
</gene>
<proteinExistence type="predicted"/>
<dbReference type="PANTHER" id="PTHR10908:SF0">
    <property type="entry name" value="SEROTONIN N-ACETYLTRANSFERASE"/>
    <property type="match status" value="1"/>
</dbReference>
<feature type="domain" description="N-acetyltransferase" evidence="3">
    <location>
        <begin position="1"/>
        <end position="161"/>
    </location>
</feature>
<evidence type="ECO:0000313" key="4">
    <source>
        <dbReference type="EMBL" id="MBM6850499.1"/>
    </source>
</evidence>
<dbReference type="InterPro" id="IPR051635">
    <property type="entry name" value="SNAT-like"/>
</dbReference>
<evidence type="ECO:0000259" key="3">
    <source>
        <dbReference type="PROSITE" id="PS51186"/>
    </source>
</evidence>
<dbReference type="InterPro" id="IPR016181">
    <property type="entry name" value="Acyl_CoA_acyltransferase"/>
</dbReference>
<keyword evidence="1" id="KW-0808">Transferase</keyword>
<dbReference type="PROSITE" id="PS51186">
    <property type="entry name" value="GNAT"/>
    <property type="match status" value="1"/>
</dbReference>
<protein>
    <submittedName>
        <fullName evidence="4">GNAT family N-acetyltransferase</fullName>
    </submittedName>
</protein>
<dbReference type="Gene3D" id="3.40.630.30">
    <property type="match status" value="1"/>
</dbReference>
<keyword evidence="2" id="KW-0012">Acyltransferase</keyword>
<organism evidence="4 5">
    <name type="scientific">Oscillibacter valericigenes</name>
    <dbReference type="NCBI Taxonomy" id="351091"/>
    <lineage>
        <taxon>Bacteria</taxon>
        <taxon>Bacillati</taxon>
        <taxon>Bacillota</taxon>
        <taxon>Clostridia</taxon>
        <taxon>Eubacteriales</taxon>
        <taxon>Oscillospiraceae</taxon>
        <taxon>Oscillibacter</taxon>
    </lineage>
</organism>
<name>A0ABS2FSB3_9FIRM</name>
<dbReference type="SUPFAM" id="SSF55729">
    <property type="entry name" value="Acyl-CoA N-acyltransferases (Nat)"/>
    <property type="match status" value="1"/>
</dbReference>
<dbReference type="PANTHER" id="PTHR10908">
    <property type="entry name" value="SEROTONIN N-ACETYLTRANSFERASE"/>
    <property type="match status" value="1"/>
</dbReference>
<dbReference type="RefSeq" id="WP_204802529.1">
    <property type="nucleotide sequence ID" value="NZ_JACSNX010000002.1"/>
</dbReference>
<dbReference type="Proteomes" id="UP000719500">
    <property type="component" value="Unassembled WGS sequence"/>
</dbReference>
<dbReference type="InterPro" id="IPR000182">
    <property type="entry name" value="GNAT_dom"/>
</dbReference>
<sequence length="161" mass="17706">MHIRTATPADAAALAAVEAACFPPAEAATAAEIADRLAHYAGHFWLLEEDDGTVVSFVDGMVTDEPKLRDEMYENAALHNEDGAWQMIFGVNTLPAYRRHGCAGQVLERVIADAKAQGRKGCVLTCKDKLVHYYERFGFVNEGVSQSTHGGVVWYDMRLTF</sequence>
<dbReference type="EMBL" id="JACSNX010000002">
    <property type="protein sequence ID" value="MBM6850499.1"/>
    <property type="molecule type" value="Genomic_DNA"/>
</dbReference>
<evidence type="ECO:0000256" key="1">
    <source>
        <dbReference type="ARBA" id="ARBA00022679"/>
    </source>
</evidence>
<accession>A0ABS2FSB3</accession>
<keyword evidence="5" id="KW-1185">Reference proteome</keyword>
<evidence type="ECO:0000256" key="2">
    <source>
        <dbReference type="ARBA" id="ARBA00023315"/>
    </source>
</evidence>
<evidence type="ECO:0000313" key="5">
    <source>
        <dbReference type="Proteomes" id="UP000719500"/>
    </source>
</evidence>
<dbReference type="Pfam" id="PF00583">
    <property type="entry name" value="Acetyltransf_1"/>
    <property type="match status" value="1"/>
</dbReference>